<comment type="subcellular location">
    <subcellularLocation>
        <location evidence="1">Cell inner membrane</location>
        <topology evidence="1">Multi-pass membrane protein</topology>
    </subcellularLocation>
    <subcellularLocation>
        <location evidence="8">Cell membrane</location>
        <topology evidence="8">Multi-pass membrane protein</topology>
    </subcellularLocation>
</comment>
<evidence type="ECO:0000259" key="9">
    <source>
        <dbReference type="PROSITE" id="PS50928"/>
    </source>
</evidence>
<reference evidence="11" key="1">
    <citation type="submission" date="2016-11" db="EMBL/GenBank/DDBJ databases">
        <authorList>
            <person name="Varghese N."/>
            <person name="Submissions S."/>
        </authorList>
    </citation>
    <scope>NUCLEOTIDE SEQUENCE [LARGE SCALE GENOMIC DNA]</scope>
    <source>
        <strain evidence="11">CGMCC 1.6496</strain>
    </source>
</reference>
<feature type="transmembrane region" description="Helical" evidence="8">
    <location>
        <begin position="252"/>
        <end position="272"/>
    </location>
</feature>
<feature type="domain" description="ABC transmembrane type-1" evidence="9">
    <location>
        <begin position="67"/>
        <end position="272"/>
    </location>
</feature>
<sequence length="571" mass="63652">MKQLINVKQWKKNSMRLLIGAFLLWFVIAFLIYPNFNIILASFRTESGFSFTIVRKLFESPIAMDGLKNSFILAISLAITTNIVGIFIVLVSEYFEIKGAKLLKIGYMTTFIYGGIILVSGYSMIYGENGIVTKTLASFFPNFNVQWFGGFWAVLFVMTVSTTTSHMMFLGNAIKSIDNYTIEAAKNMGASSFYIIRRIVLPVVLPTIFAITILQFLGGLSAFAAPLIIGGKDFQTIAPLILELNKIPGSQGLALMLSLVLGLTTILLLILFTKLEKGGTFFSISKTKAVYVKQKINHKSLHIFVHAIAYLLFIIYVMPVVLIIAFSFTNSAAIHEVKLSFSAFTLDNYLTVFHDIEKITPFFNSANFSIQAAIAVTIIVLLGVGIRRKHDNLFTQFIEYAFLIPWMLPSTLIAIGFLTTYDEPKLIIGNKVLIGTTEILVLAYIIILIPITSRLLRASYQSVDQDYERAAKSLGASSFYTFRRIVLPMLLPTVLALIVLNFNSLLSDYNIAAFLSHPLKEPLGLLIRRYTSVEATGDTQALIYVFSTILMAIAAITVSIVYGWLLKEKKK</sequence>
<evidence type="ECO:0000256" key="8">
    <source>
        <dbReference type="RuleBase" id="RU363032"/>
    </source>
</evidence>
<comment type="similarity">
    <text evidence="8">Belongs to the binding-protein-dependent transport system permease family.</text>
</comment>
<dbReference type="CDD" id="cd06261">
    <property type="entry name" value="TM_PBP2"/>
    <property type="match status" value="2"/>
</dbReference>
<feature type="transmembrane region" description="Helical" evidence="8">
    <location>
        <begin position="21"/>
        <end position="43"/>
    </location>
</feature>
<feature type="transmembrane region" description="Helical" evidence="8">
    <location>
        <begin position="485"/>
        <end position="506"/>
    </location>
</feature>
<dbReference type="OrthoDB" id="9776648at2"/>
<feature type="transmembrane region" description="Helical" evidence="8">
    <location>
        <begin position="368"/>
        <end position="386"/>
    </location>
</feature>
<evidence type="ECO:0000256" key="5">
    <source>
        <dbReference type="ARBA" id="ARBA00022692"/>
    </source>
</evidence>
<feature type="transmembrane region" description="Helical" evidence="8">
    <location>
        <begin position="195"/>
        <end position="217"/>
    </location>
</feature>
<keyword evidence="11" id="KW-1185">Reference proteome</keyword>
<keyword evidence="6 8" id="KW-1133">Transmembrane helix</keyword>
<dbReference type="GO" id="GO:0055085">
    <property type="term" value="P:transmembrane transport"/>
    <property type="evidence" value="ECO:0007669"/>
    <property type="project" value="InterPro"/>
</dbReference>
<dbReference type="Proteomes" id="UP000184079">
    <property type="component" value="Unassembled WGS sequence"/>
</dbReference>
<dbReference type="PANTHER" id="PTHR43357">
    <property type="entry name" value="INNER MEMBRANE ABC TRANSPORTER PERMEASE PROTEIN YDCV"/>
    <property type="match status" value="1"/>
</dbReference>
<keyword evidence="7 8" id="KW-0472">Membrane</keyword>
<keyword evidence="3" id="KW-1003">Cell membrane</keyword>
<dbReference type="GO" id="GO:0005886">
    <property type="term" value="C:plasma membrane"/>
    <property type="evidence" value="ECO:0007669"/>
    <property type="project" value="UniProtKB-SubCell"/>
</dbReference>
<gene>
    <name evidence="10" type="ORF">SAMN05421807_11737</name>
</gene>
<evidence type="ECO:0000256" key="2">
    <source>
        <dbReference type="ARBA" id="ARBA00022448"/>
    </source>
</evidence>
<accession>A0A1M5WME0</accession>
<evidence type="ECO:0000313" key="11">
    <source>
        <dbReference type="Proteomes" id="UP000184079"/>
    </source>
</evidence>
<evidence type="ECO:0000256" key="4">
    <source>
        <dbReference type="ARBA" id="ARBA00022519"/>
    </source>
</evidence>
<feature type="transmembrane region" description="Helical" evidence="8">
    <location>
        <begin position="107"/>
        <end position="127"/>
    </location>
</feature>
<evidence type="ECO:0000256" key="7">
    <source>
        <dbReference type="ARBA" id="ARBA00023136"/>
    </source>
</evidence>
<feature type="transmembrane region" description="Helical" evidence="8">
    <location>
        <begin position="398"/>
        <end position="420"/>
    </location>
</feature>
<dbReference type="Gene3D" id="1.10.3720.10">
    <property type="entry name" value="MetI-like"/>
    <property type="match status" value="2"/>
</dbReference>
<keyword evidence="5 8" id="KW-0812">Transmembrane</keyword>
<dbReference type="InterPro" id="IPR000515">
    <property type="entry name" value="MetI-like"/>
</dbReference>
<feature type="domain" description="ABC transmembrane type-1" evidence="9">
    <location>
        <begin position="362"/>
        <end position="562"/>
    </location>
</feature>
<keyword evidence="2 8" id="KW-0813">Transport</keyword>
<organism evidence="10 11">
    <name type="scientific">Virgibacillus chiguensis</name>
    <dbReference type="NCBI Taxonomy" id="411959"/>
    <lineage>
        <taxon>Bacteria</taxon>
        <taxon>Bacillati</taxon>
        <taxon>Bacillota</taxon>
        <taxon>Bacilli</taxon>
        <taxon>Bacillales</taxon>
        <taxon>Bacillaceae</taxon>
        <taxon>Virgibacillus</taxon>
    </lineage>
</organism>
<dbReference type="InterPro" id="IPR035906">
    <property type="entry name" value="MetI-like_sf"/>
</dbReference>
<evidence type="ECO:0000256" key="6">
    <source>
        <dbReference type="ARBA" id="ARBA00022989"/>
    </source>
</evidence>
<keyword evidence="4" id="KW-0997">Cell inner membrane</keyword>
<dbReference type="PROSITE" id="PS50928">
    <property type="entry name" value="ABC_TM1"/>
    <property type="match status" value="2"/>
</dbReference>
<dbReference type="EMBL" id="FQXD01000017">
    <property type="protein sequence ID" value="SHH88582.1"/>
    <property type="molecule type" value="Genomic_DNA"/>
</dbReference>
<evidence type="ECO:0000256" key="1">
    <source>
        <dbReference type="ARBA" id="ARBA00004429"/>
    </source>
</evidence>
<dbReference type="AlphaFoldDB" id="A0A1M5WME0"/>
<feature type="transmembrane region" description="Helical" evidence="8">
    <location>
        <begin position="432"/>
        <end position="451"/>
    </location>
</feature>
<dbReference type="RefSeq" id="WP_121641220.1">
    <property type="nucleotide sequence ID" value="NZ_FQXD01000017.1"/>
</dbReference>
<proteinExistence type="inferred from homology"/>
<evidence type="ECO:0000256" key="3">
    <source>
        <dbReference type="ARBA" id="ARBA00022475"/>
    </source>
</evidence>
<feature type="transmembrane region" description="Helical" evidence="8">
    <location>
        <begin position="71"/>
        <end position="95"/>
    </location>
</feature>
<dbReference type="Pfam" id="PF00528">
    <property type="entry name" value="BPD_transp_1"/>
    <property type="match status" value="2"/>
</dbReference>
<feature type="transmembrane region" description="Helical" evidence="8">
    <location>
        <begin position="303"/>
        <end position="328"/>
    </location>
</feature>
<name>A0A1M5WME0_9BACI</name>
<feature type="transmembrane region" description="Helical" evidence="8">
    <location>
        <begin position="541"/>
        <end position="565"/>
    </location>
</feature>
<feature type="transmembrane region" description="Helical" evidence="8">
    <location>
        <begin position="147"/>
        <end position="174"/>
    </location>
</feature>
<dbReference type="PANTHER" id="PTHR43357:SF4">
    <property type="entry name" value="INNER MEMBRANE ABC TRANSPORTER PERMEASE PROTEIN YDCV"/>
    <property type="match status" value="1"/>
</dbReference>
<protein>
    <submittedName>
        <fullName evidence="10">Iron(III) transport system permease protein</fullName>
    </submittedName>
</protein>
<evidence type="ECO:0000313" key="10">
    <source>
        <dbReference type="EMBL" id="SHH88582.1"/>
    </source>
</evidence>
<dbReference type="SUPFAM" id="SSF161098">
    <property type="entry name" value="MetI-like"/>
    <property type="match status" value="2"/>
</dbReference>